<organism evidence="3 4">
    <name type="scientific">Bipolaris victoriae (strain FI3)</name>
    <name type="common">Victoria blight of oats agent</name>
    <name type="synonym">Cochliobolus victoriae</name>
    <dbReference type="NCBI Taxonomy" id="930091"/>
    <lineage>
        <taxon>Eukaryota</taxon>
        <taxon>Fungi</taxon>
        <taxon>Dikarya</taxon>
        <taxon>Ascomycota</taxon>
        <taxon>Pezizomycotina</taxon>
        <taxon>Dothideomycetes</taxon>
        <taxon>Pleosporomycetidae</taxon>
        <taxon>Pleosporales</taxon>
        <taxon>Pleosporineae</taxon>
        <taxon>Pleosporaceae</taxon>
        <taxon>Bipolaris</taxon>
    </lineage>
</organism>
<dbReference type="Proteomes" id="UP000054337">
    <property type="component" value="Unassembled WGS sequence"/>
</dbReference>
<dbReference type="AlphaFoldDB" id="W7EI98"/>
<dbReference type="HOGENOM" id="CLU_906164_0_0_1"/>
<feature type="compositionally biased region" description="Basic and acidic residues" evidence="1">
    <location>
        <begin position="158"/>
        <end position="180"/>
    </location>
</feature>
<name>W7EI98_BIPV3</name>
<evidence type="ECO:0000313" key="3">
    <source>
        <dbReference type="EMBL" id="EUN30433.1"/>
    </source>
</evidence>
<feature type="compositionally biased region" description="Basic and acidic residues" evidence="1">
    <location>
        <begin position="216"/>
        <end position="226"/>
    </location>
</feature>
<dbReference type="RefSeq" id="XP_014559982.1">
    <property type="nucleotide sequence ID" value="XM_014704496.1"/>
</dbReference>
<feature type="region of interest" description="Disordered" evidence="1">
    <location>
        <begin position="158"/>
        <end position="240"/>
    </location>
</feature>
<keyword evidence="4" id="KW-1185">Reference proteome</keyword>
<evidence type="ECO:0000256" key="2">
    <source>
        <dbReference type="SAM" id="SignalP"/>
    </source>
</evidence>
<evidence type="ECO:0000313" key="4">
    <source>
        <dbReference type="Proteomes" id="UP000054337"/>
    </source>
</evidence>
<evidence type="ECO:0000256" key="1">
    <source>
        <dbReference type="SAM" id="MobiDB-lite"/>
    </source>
</evidence>
<dbReference type="GeneID" id="26251266"/>
<gene>
    <name evidence="3" type="ORF">COCVIDRAFT_13109</name>
</gene>
<proteinExistence type="predicted"/>
<protein>
    <recommendedName>
        <fullName evidence="5">Ubiquitin 3 binding protein But2 C-terminal domain-containing protein</fullName>
    </recommendedName>
</protein>
<feature type="signal peptide" evidence="2">
    <location>
        <begin position="1"/>
        <end position="15"/>
    </location>
</feature>
<dbReference type="EMBL" id="KI968705">
    <property type="protein sequence ID" value="EUN30433.1"/>
    <property type="molecule type" value="Genomic_DNA"/>
</dbReference>
<feature type="chain" id="PRO_5012068012" description="Ubiquitin 3 binding protein But2 C-terminal domain-containing protein" evidence="2">
    <location>
        <begin position="16"/>
        <end position="279"/>
    </location>
</feature>
<feature type="compositionally biased region" description="Polar residues" evidence="1">
    <location>
        <begin position="199"/>
        <end position="214"/>
    </location>
</feature>
<sequence>MKASPLLALPSLAAASTITLTATLCSSTADQDLTPFNIDLPLNQLTALISNPDAEICNLSITATSSSSLDLDSISCTLYAPADLTTALPSTLTLASPITNTPLGSALCTAQRPTIPLSRRLLQLLHLHAAAPSVPLAARDSIHTSDPIVAFVGKRETKTYEEKRAEATAKDTNGKNEHKRAQVTGINEHKREAKPTKGEPSTPTVESGSKPTNQGTEKKEGAGEEKREEEEQSGESGESVGKRLVKKGVFVGAAPGIAKVEMGIFGVGALAIGIAALVM</sequence>
<reference evidence="3 4" key="1">
    <citation type="journal article" date="2013" name="PLoS Genet.">
        <title>Comparative genome structure, secondary metabolite, and effector coding capacity across Cochliobolus pathogens.</title>
        <authorList>
            <person name="Condon B.J."/>
            <person name="Leng Y."/>
            <person name="Wu D."/>
            <person name="Bushley K.E."/>
            <person name="Ohm R.A."/>
            <person name="Otillar R."/>
            <person name="Martin J."/>
            <person name="Schackwitz W."/>
            <person name="Grimwood J."/>
            <person name="MohdZainudin N."/>
            <person name="Xue C."/>
            <person name="Wang R."/>
            <person name="Manning V.A."/>
            <person name="Dhillon B."/>
            <person name="Tu Z.J."/>
            <person name="Steffenson B.J."/>
            <person name="Salamov A."/>
            <person name="Sun H."/>
            <person name="Lowry S."/>
            <person name="LaButti K."/>
            <person name="Han J."/>
            <person name="Copeland A."/>
            <person name="Lindquist E."/>
            <person name="Barry K."/>
            <person name="Schmutz J."/>
            <person name="Baker S.E."/>
            <person name="Ciuffetti L.M."/>
            <person name="Grigoriev I.V."/>
            <person name="Zhong S."/>
            <person name="Turgeon B.G."/>
        </authorList>
    </citation>
    <scope>NUCLEOTIDE SEQUENCE [LARGE SCALE GENOMIC DNA]</scope>
    <source>
        <strain evidence="3 4">FI3</strain>
    </source>
</reference>
<accession>W7EI98</accession>
<evidence type="ECO:0008006" key="5">
    <source>
        <dbReference type="Google" id="ProtNLM"/>
    </source>
</evidence>
<keyword evidence="2" id="KW-0732">Signal</keyword>
<feature type="compositionally biased region" description="Basic and acidic residues" evidence="1">
    <location>
        <begin position="187"/>
        <end position="197"/>
    </location>
</feature>
<dbReference type="OrthoDB" id="10640370at2759"/>